<comment type="caution">
    <text evidence="1">The sequence shown here is derived from an EMBL/GenBank/DDBJ whole genome shotgun (WGS) entry which is preliminary data.</text>
</comment>
<accession>A0A942YUR8</accession>
<evidence type="ECO:0000313" key="2">
    <source>
        <dbReference type="Proteomes" id="UP000679749"/>
    </source>
</evidence>
<reference evidence="1" key="1">
    <citation type="submission" date="2021-05" db="EMBL/GenBank/DDBJ databases">
        <title>Novel Bacillus species.</title>
        <authorList>
            <person name="Liu G."/>
        </authorList>
    </citation>
    <scope>NUCLEOTIDE SEQUENCE</scope>
    <source>
        <strain evidence="1">FJAT-49825</strain>
    </source>
</reference>
<organism evidence="1 2">
    <name type="scientific">Neobacillus rhizophilus</name>
    <dbReference type="NCBI Taxonomy" id="2833579"/>
    <lineage>
        <taxon>Bacteria</taxon>
        <taxon>Bacillati</taxon>
        <taxon>Bacillota</taxon>
        <taxon>Bacilli</taxon>
        <taxon>Bacillales</taxon>
        <taxon>Bacillaceae</taxon>
        <taxon>Neobacillus</taxon>
    </lineage>
</organism>
<dbReference type="RefSeq" id="WP_213117894.1">
    <property type="nucleotide sequence ID" value="NZ_JAGYPF010000002.1"/>
</dbReference>
<protein>
    <submittedName>
        <fullName evidence="1">Uncharacterized protein</fullName>
    </submittedName>
</protein>
<keyword evidence="2" id="KW-1185">Reference proteome</keyword>
<gene>
    <name evidence="1" type="ORF">KHA99_13200</name>
</gene>
<dbReference type="AlphaFoldDB" id="A0A942YUR8"/>
<evidence type="ECO:0000313" key="1">
    <source>
        <dbReference type="EMBL" id="MBS4213404.1"/>
    </source>
</evidence>
<sequence length="45" mass="5526">MKKRTEFPSQEQLDQAFHFLHDEINRISVIEEIEMIKKEKDVHEE</sequence>
<proteinExistence type="predicted"/>
<dbReference type="Proteomes" id="UP000679749">
    <property type="component" value="Unassembled WGS sequence"/>
</dbReference>
<dbReference type="EMBL" id="JAGYPF010000002">
    <property type="protein sequence ID" value="MBS4213404.1"/>
    <property type="molecule type" value="Genomic_DNA"/>
</dbReference>
<name>A0A942YUR8_9BACI</name>